<evidence type="ECO:0000313" key="5">
    <source>
        <dbReference type="Proteomes" id="UP000001542"/>
    </source>
</evidence>
<gene>
    <name evidence="4" type="ORF">TVAG_268230</name>
</gene>
<dbReference type="PROSITE" id="PS51221">
    <property type="entry name" value="TTL"/>
    <property type="match status" value="1"/>
</dbReference>
<dbReference type="Proteomes" id="UP000001542">
    <property type="component" value="Unassembled WGS sequence"/>
</dbReference>
<evidence type="ECO:0000256" key="1">
    <source>
        <dbReference type="ARBA" id="ARBA00022598"/>
    </source>
</evidence>
<dbReference type="OrthoDB" id="202825at2759"/>
<name>A2DLH2_TRIV3</name>
<dbReference type="GO" id="GO:0070740">
    <property type="term" value="F:tubulin-glutamic acid ligase activity"/>
    <property type="evidence" value="ECO:0000318"/>
    <property type="project" value="GO_Central"/>
</dbReference>
<accession>A2DLH2</accession>
<dbReference type="EMBL" id="DS113215">
    <property type="protein sequence ID" value="EAY18790.1"/>
    <property type="molecule type" value="Genomic_DNA"/>
</dbReference>
<dbReference type="AlphaFoldDB" id="A2DLH2"/>
<dbReference type="KEGG" id="tva:5464304"/>
<dbReference type="SMR" id="A2DLH2"/>
<reference evidence="4" key="1">
    <citation type="submission" date="2006-10" db="EMBL/GenBank/DDBJ databases">
        <authorList>
            <person name="Amadeo P."/>
            <person name="Zhao Q."/>
            <person name="Wortman J."/>
            <person name="Fraser-Liggett C."/>
            <person name="Carlton J."/>
        </authorList>
    </citation>
    <scope>NUCLEOTIDE SEQUENCE</scope>
    <source>
        <strain evidence="4">G3</strain>
    </source>
</reference>
<evidence type="ECO:0000256" key="3">
    <source>
        <dbReference type="ARBA" id="ARBA00022840"/>
    </source>
</evidence>
<dbReference type="eggNOG" id="KOG2156">
    <property type="taxonomic scope" value="Eukaryota"/>
</dbReference>
<keyword evidence="1 4" id="KW-0436">Ligase</keyword>
<keyword evidence="5" id="KW-1185">Reference proteome</keyword>
<dbReference type="Gene3D" id="3.30.470.20">
    <property type="entry name" value="ATP-grasp fold, B domain"/>
    <property type="match status" value="1"/>
</dbReference>
<reference evidence="4" key="2">
    <citation type="journal article" date="2007" name="Science">
        <title>Draft genome sequence of the sexually transmitted pathogen Trichomonas vaginalis.</title>
        <authorList>
            <person name="Carlton J.M."/>
            <person name="Hirt R.P."/>
            <person name="Silva J.C."/>
            <person name="Delcher A.L."/>
            <person name="Schatz M."/>
            <person name="Zhao Q."/>
            <person name="Wortman J.R."/>
            <person name="Bidwell S.L."/>
            <person name="Alsmark U.C.M."/>
            <person name="Besteiro S."/>
            <person name="Sicheritz-Ponten T."/>
            <person name="Noel C.J."/>
            <person name="Dacks J.B."/>
            <person name="Foster P.G."/>
            <person name="Simillion C."/>
            <person name="Van de Peer Y."/>
            <person name="Miranda-Saavedra D."/>
            <person name="Barton G.J."/>
            <person name="Westrop G.D."/>
            <person name="Mueller S."/>
            <person name="Dessi D."/>
            <person name="Fiori P.L."/>
            <person name="Ren Q."/>
            <person name="Paulsen I."/>
            <person name="Zhang H."/>
            <person name="Bastida-Corcuera F.D."/>
            <person name="Simoes-Barbosa A."/>
            <person name="Brown M.T."/>
            <person name="Hayes R.D."/>
            <person name="Mukherjee M."/>
            <person name="Okumura C.Y."/>
            <person name="Schneider R."/>
            <person name="Smith A.J."/>
            <person name="Vanacova S."/>
            <person name="Villalvazo M."/>
            <person name="Haas B.J."/>
            <person name="Pertea M."/>
            <person name="Feldblyum T.V."/>
            <person name="Utterback T.R."/>
            <person name="Shu C.L."/>
            <person name="Osoegawa K."/>
            <person name="de Jong P.J."/>
            <person name="Hrdy I."/>
            <person name="Horvathova L."/>
            <person name="Zubacova Z."/>
            <person name="Dolezal P."/>
            <person name="Malik S.B."/>
            <person name="Logsdon J.M. Jr."/>
            <person name="Henze K."/>
            <person name="Gupta A."/>
            <person name="Wang C.C."/>
            <person name="Dunne R.L."/>
            <person name="Upcroft J.A."/>
            <person name="Upcroft P."/>
            <person name="White O."/>
            <person name="Salzberg S.L."/>
            <person name="Tang P."/>
            <person name="Chiu C.-H."/>
            <person name="Lee Y.-S."/>
            <person name="Embley T.M."/>
            <person name="Coombs G.H."/>
            <person name="Mottram J.C."/>
            <person name="Tachezy J."/>
            <person name="Fraser-Liggett C.M."/>
            <person name="Johnson P.J."/>
        </authorList>
    </citation>
    <scope>NUCLEOTIDE SEQUENCE [LARGE SCALE GENOMIC DNA]</scope>
    <source>
        <strain evidence="4">G3</strain>
    </source>
</reference>
<evidence type="ECO:0000313" key="4">
    <source>
        <dbReference type="EMBL" id="EAY18790.1"/>
    </source>
</evidence>
<organism evidence="4 5">
    <name type="scientific">Trichomonas vaginalis (strain ATCC PRA-98 / G3)</name>
    <dbReference type="NCBI Taxonomy" id="412133"/>
    <lineage>
        <taxon>Eukaryota</taxon>
        <taxon>Metamonada</taxon>
        <taxon>Parabasalia</taxon>
        <taxon>Trichomonadida</taxon>
        <taxon>Trichomonadidae</taxon>
        <taxon>Trichomonas</taxon>
    </lineage>
</organism>
<dbReference type="GO" id="GO:0000226">
    <property type="term" value="P:microtubule cytoskeleton organization"/>
    <property type="evidence" value="ECO:0000318"/>
    <property type="project" value="GO_Central"/>
</dbReference>
<protein>
    <submittedName>
        <fullName evidence="4">Tubulin-tyrosine ligase family protein</fullName>
    </submittedName>
</protein>
<dbReference type="GO" id="GO:0005524">
    <property type="term" value="F:ATP binding"/>
    <property type="evidence" value="ECO:0007669"/>
    <property type="project" value="UniProtKB-KW"/>
</dbReference>
<sequence>MLKDWVESHPLAEGFSFVDFFGVSEPAVKPSPNKKYYIEGYAAKLIRATLSNSGYSETKKLSESNLIVGSSISTSDYGKVKPHQRMNHFVYTFSLGSKDGYHDVITALAKRVGHPFSFYPETYHLPKDRSALSKSFANHKLWIEKPAGGSRGNGIHVVDSIKSLPSGDIVVQQYVDNPMLINGLKFDLRFYVGVTSLDPLTVFLFDNGLVRLATSKYEENFDDLSNLGAHLTNFSINKNYDGYVMTNDVSKDGTGNKWSHRPFWPWLTKNGYDADKIHTKIEDAITTVVISATRSLRKQRNHFTSFEIFGFDVMLDTDQNVYILEVNVSPAMGTSSELDKVIKEPVVKDSFNMALIPSDPDVASKLAQAPPNTPASDYIALYNYESSISRCGAFKPIFPVPERVSFEKMLDPPTRKDQLLAEYVALAPDDRKKMLESMKVEFDKWYQNLK</sequence>
<dbReference type="Pfam" id="PF03133">
    <property type="entry name" value="TTL"/>
    <property type="match status" value="1"/>
</dbReference>
<dbReference type="PANTHER" id="PTHR12241">
    <property type="entry name" value="TUBULIN POLYGLUTAMYLASE"/>
    <property type="match status" value="1"/>
</dbReference>
<keyword evidence="2" id="KW-0547">Nucleotide-binding</keyword>
<evidence type="ECO:0000256" key="2">
    <source>
        <dbReference type="ARBA" id="ARBA00022741"/>
    </source>
</evidence>
<dbReference type="GO" id="GO:0036064">
    <property type="term" value="C:ciliary basal body"/>
    <property type="evidence" value="ECO:0000318"/>
    <property type="project" value="GO_Central"/>
</dbReference>
<proteinExistence type="predicted"/>
<dbReference type="InParanoid" id="A2DLH2"/>
<dbReference type="VEuPathDB" id="TrichDB:TVAG_268230"/>
<dbReference type="VEuPathDB" id="TrichDB:TVAGG3_0013600"/>
<dbReference type="GO" id="GO:0015631">
    <property type="term" value="F:tubulin binding"/>
    <property type="evidence" value="ECO:0000318"/>
    <property type="project" value="GO_Central"/>
</dbReference>
<dbReference type="RefSeq" id="XP_001579776.1">
    <property type="nucleotide sequence ID" value="XM_001579726.1"/>
</dbReference>
<dbReference type="InterPro" id="IPR004344">
    <property type="entry name" value="TTL/TTLL_fam"/>
</dbReference>
<dbReference type="PANTHER" id="PTHR12241:SF162">
    <property type="entry name" value="TUBULIN MONOGLUTAMYLASE TTLL4"/>
    <property type="match status" value="1"/>
</dbReference>
<keyword evidence="3" id="KW-0067">ATP-binding</keyword>
<dbReference type="FunCoup" id="A2DLH2">
    <property type="interactions" value="1"/>
</dbReference>
<dbReference type="SUPFAM" id="SSF56059">
    <property type="entry name" value="Glutathione synthetase ATP-binding domain-like"/>
    <property type="match status" value="1"/>
</dbReference>